<organism evidence="1 2">
    <name type="scientific">Mycolicibacter virginiensis</name>
    <dbReference type="NCBI Taxonomy" id="1795032"/>
    <lineage>
        <taxon>Bacteria</taxon>
        <taxon>Bacillati</taxon>
        <taxon>Actinomycetota</taxon>
        <taxon>Actinomycetes</taxon>
        <taxon>Mycobacteriales</taxon>
        <taxon>Mycobacteriaceae</taxon>
        <taxon>Mycolicibacter</taxon>
    </lineage>
</organism>
<dbReference type="AlphaFoldDB" id="A0A9X7NXL0"/>
<accession>A0A9X7NXL0</accession>
<keyword evidence="2" id="KW-1185">Reference proteome</keyword>
<dbReference type="PANTHER" id="PTHR43422:SF3">
    <property type="entry name" value="THIAMINE THIAZOLE SYNTHASE"/>
    <property type="match status" value="1"/>
</dbReference>
<evidence type="ECO:0008006" key="3">
    <source>
        <dbReference type="Google" id="ProtNLM"/>
    </source>
</evidence>
<gene>
    <name evidence="1" type="ORF">C5U48_16735</name>
</gene>
<dbReference type="PANTHER" id="PTHR43422">
    <property type="entry name" value="THIAMINE THIAZOLE SYNTHASE"/>
    <property type="match status" value="1"/>
</dbReference>
<dbReference type="RefSeq" id="WP_105295489.1">
    <property type="nucleotide sequence ID" value="NZ_CP092430.2"/>
</dbReference>
<dbReference type="Gene3D" id="3.50.50.60">
    <property type="entry name" value="FAD/NAD(P)-binding domain"/>
    <property type="match status" value="1"/>
</dbReference>
<name>A0A9X7NXL0_9MYCO</name>
<dbReference type="Proteomes" id="UP000237911">
    <property type="component" value="Unassembled WGS sequence"/>
</dbReference>
<proteinExistence type="predicted"/>
<dbReference type="SUPFAM" id="SSF51905">
    <property type="entry name" value="FAD/NAD(P)-binding domain"/>
    <property type="match status" value="1"/>
</dbReference>
<comment type="caution">
    <text evidence="1">The sequence shown here is derived from an EMBL/GenBank/DDBJ whole genome shotgun (WGS) entry which is preliminary data.</text>
</comment>
<dbReference type="InterPro" id="IPR036188">
    <property type="entry name" value="FAD/NAD-bd_sf"/>
</dbReference>
<dbReference type="EMBL" id="PUEV01000086">
    <property type="protein sequence ID" value="PQM51112.1"/>
    <property type="molecule type" value="Genomic_DNA"/>
</dbReference>
<protein>
    <recommendedName>
        <fullName evidence="3">FAD-dependent oxidoreductase</fullName>
    </recommendedName>
</protein>
<reference evidence="1 2" key="1">
    <citation type="submission" date="2018-02" db="EMBL/GenBank/DDBJ databases">
        <title>Draft genome sequence of Mycobacterium virginiense isolated from mud of a swine farm in Japan.</title>
        <authorList>
            <person name="Ohya K."/>
        </authorList>
    </citation>
    <scope>NUCLEOTIDE SEQUENCE [LARGE SCALE GENOMIC DNA]</scope>
    <source>
        <strain evidence="1 2">GF75</strain>
    </source>
</reference>
<evidence type="ECO:0000313" key="1">
    <source>
        <dbReference type="EMBL" id="PQM51112.1"/>
    </source>
</evidence>
<evidence type="ECO:0000313" key="2">
    <source>
        <dbReference type="Proteomes" id="UP000237911"/>
    </source>
</evidence>
<sequence length="449" mass="48808">MVSSGTSAVVLGAGIAGLLAARVASESYDSVTIVDRDRLPDHPAQRKGVPQGRHLHSFLTRGTGILGELFPGILDELATAGAVVIDNGDLSGRYARIGRHELNRTGTLADPQALAIYSASRPFMEFHVRRRVDKLTNVAFLDGHDAIEPVHVHGVVRGVRVTNRDNKLTQVLPADLVIDATGRASRTADFLAGQGFGCVPDHRLRPAWAYSSQLLRIPPGRLDDQMVFVNQGRAYPGLLLVAYEHDTWMLSIARHGDYGSPPRNFTAMQVAARQLLPASIMTGLRDATPVGDIAVSHDTGALWRRYHQMTRFPDGLVVIGDGLCRLNPLHGQGMTVAALQALALRDCLRDGGPDLSQRFFRAAADQIAPIWAANANQDRPAADDRPHPIRRRLGGWFTEAVGTAVSRDIAVTERVLRVRNLVDSPSRLRDPVLLARILLANLRGPGFVS</sequence>